<comment type="caution">
    <text evidence="1">The sequence shown here is derived from an EMBL/GenBank/DDBJ whole genome shotgun (WGS) entry which is preliminary data.</text>
</comment>
<accession>A0A420IWR6</accession>
<gene>
    <name evidence="1" type="ORF">GcM1_206027</name>
</gene>
<evidence type="ECO:0000313" key="2">
    <source>
        <dbReference type="Proteomes" id="UP000285326"/>
    </source>
</evidence>
<dbReference type="Proteomes" id="UP000285326">
    <property type="component" value="Unassembled WGS sequence"/>
</dbReference>
<reference evidence="1 2" key="1">
    <citation type="journal article" date="2018" name="BMC Genomics">
        <title>Comparative genome analyses reveal sequence features reflecting distinct modes of host-adaptation between dicot and monocot powdery mildew.</title>
        <authorList>
            <person name="Wu Y."/>
            <person name="Ma X."/>
            <person name="Pan Z."/>
            <person name="Kale S.D."/>
            <person name="Song Y."/>
            <person name="King H."/>
            <person name="Zhang Q."/>
            <person name="Presley C."/>
            <person name="Deng X."/>
            <person name="Wei C.I."/>
            <person name="Xiao S."/>
        </authorList>
    </citation>
    <scope>NUCLEOTIDE SEQUENCE [LARGE SCALE GENOMIC DNA]</scope>
    <source>
        <strain evidence="1">UMSG1</strain>
    </source>
</reference>
<organism evidence="1 2">
    <name type="scientific">Golovinomyces cichoracearum</name>
    <dbReference type="NCBI Taxonomy" id="62708"/>
    <lineage>
        <taxon>Eukaryota</taxon>
        <taxon>Fungi</taxon>
        <taxon>Dikarya</taxon>
        <taxon>Ascomycota</taxon>
        <taxon>Pezizomycotina</taxon>
        <taxon>Leotiomycetes</taxon>
        <taxon>Erysiphales</taxon>
        <taxon>Erysiphaceae</taxon>
        <taxon>Golovinomyces</taxon>
    </lineage>
</organism>
<sequence length="419" mass="48615">MGGTAFAQHKPPIPTPRLCRPLYKDILSKTVDLLRNYYTHVASPIEAPGKETYGDLDIIVCKPLEASLDESQNSREELALKLKDILSAKAYIVNKGDAIVNFAIPLSHRPRIESKENTPEEEIFVQVDIKLCLTCQDFDYSYFHSSHGDLWIILSLIIKPYGLWVNNRGMYLRIASIELQDQKKSLVFLSSNPAVVLEFIGLDQEKWWKEMNSRDDIFNYAASCRMFNIDDAEKMPEFISASYHPDREGCEQKKLKHQIRRRYVTRPLFRAWVDDFIPKFRSKRLCTRLNPLLTRHQIKEEAFAKFNVKKEFEEKEREWSIAKNDEEVWKNGIKGMVSTEGVDPAIRAAGLRVLKEIIVEGKACMDDSVPNEVQRDENGFHDLENVKRWVLNNWLRAGEFGFQRQLAWSIANNKSRKSE</sequence>
<proteinExistence type="predicted"/>
<evidence type="ECO:0000313" key="1">
    <source>
        <dbReference type="EMBL" id="RKF78989.1"/>
    </source>
</evidence>
<dbReference type="EMBL" id="MCBS01020656">
    <property type="protein sequence ID" value="RKF78989.1"/>
    <property type="molecule type" value="Genomic_DNA"/>
</dbReference>
<name>A0A420IWR6_9PEZI</name>
<protein>
    <submittedName>
        <fullName evidence="1">Uncharacterized protein</fullName>
    </submittedName>
</protein>
<dbReference type="AlphaFoldDB" id="A0A420IWR6"/>